<reference evidence="2" key="1">
    <citation type="journal article" date="2021" name="Proc. Natl. Acad. Sci. U.S.A.">
        <title>A Catalog of Tens of Thousands of Viruses from Human Metagenomes Reveals Hidden Associations with Chronic Diseases.</title>
        <authorList>
            <person name="Tisza M.J."/>
            <person name="Buck C.B."/>
        </authorList>
    </citation>
    <scope>NUCLEOTIDE SEQUENCE</scope>
    <source>
        <strain evidence="2">CtHxr66</strain>
    </source>
</reference>
<sequence>MRYALVENGVVTNIIEMDKRNEQFFLSAVYTGDRPVGMGDTYTEGKFFRDGKEVLTALEEANNEIDSLTQQLGEAVETIYQADMEVIG</sequence>
<accession>A0A8S5MHU8</accession>
<protein>
    <submittedName>
        <fullName evidence="2">Uncharacterized protein</fullName>
    </submittedName>
</protein>
<dbReference type="EMBL" id="BK014907">
    <property type="protein sequence ID" value="DAD81784.1"/>
    <property type="molecule type" value="Genomic_DNA"/>
</dbReference>
<proteinExistence type="predicted"/>
<name>A0A8S5MHU8_9CAUD</name>
<evidence type="ECO:0000256" key="1">
    <source>
        <dbReference type="SAM" id="Coils"/>
    </source>
</evidence>
<evidence type="ECO:0000313" key="2">
    <source>
        <dbReference type="EMBL" id="DAD81784.1"/>
    </source>
</evidence>
<keyword evidence="1" id="KW-0175">Coiled coil</keyword>
<organism evidence="2">
    <name type="scientific">Siphoviridae sp. ctHxr66</name>
    <dbReference type="NCBI Taxonomy" id="2826237"/>
    <lineage>
        <taxon>Viruses</taxon>
        <taxon>Duplodnaviria</taxon>
        <taxon>Heunggongvirae</taxon>
        <taxon>Uroviricota</taxon>
        <taxon>Caudoviricetes</taxon>
    </lineage>
</organism>
<feature type="coiled-coil region" evidence="1">
    <location>
        <begin position="51"/>
        <end position="78"/>
    </location>
</feature>